<dbReference type="FunFam" id="2.10.25.10:FF:000166">
    <property type="entry name" value="laminin subunit gamma-1"/>
    <property type="match status" value="1"/>
</dbReference>
<dbReference type="CDD" id="cd00055">
    <property type="entry name" value="EGF_Lam"/>
    <property type="match status" value="9"/>
</dbReference>
<evidence type="ECO:0008006" key="21">
    <source>
        <dbReference type="Google" id="ProtNLM"/>
    </source>
</evidence>
<evidence type="ECO:0000259" key="18">
    <source>
        <dbReference type="PROSITE" id="PS51117"/>
    </source>
</evidence>
<dbReference type="PROSITE" id="PS01248">
    <property type="entry name" value="EGF_LAM_1"/>
    <property type="match status" value="4"/>
</dbReference>
<feature type="domain" description="Laminin IV type A" evidence="17">
    <location>
        <begin position="490"/>
        <end position="663"/>
    </location>
</feature>
<feature type="disulfide bond" evidence="13">
    <location>
        <begin position="927"/>
        <end position="936"/>
    </location>
</feature>
<dbReference type="Gene3D" id="2.60.120.260">
    <property type="entry name" value="Galactose-binding domain-like"/>
    <property type="match status" value="1"/>
</dbReference>
<dbReference type="PRINTS" id="PR00011">
    <property type="entry name" value="EGFLAMININ"/>
</dbReference>
<keyword evidence="10" id="KW-0325">Glycoprotein</keyword>
<evidence type="ECO:0000256" key="12">
    <source>
        <dbReference type="ARBA" id="ARBA00065619"/>
    </source>
</evidence>
<evidence type="ECO:0000256" key="5">
    <source>
        <dbReference type="ARBA" id="ARBA00022737"/>
    </source>
</evidence>
<evidence type="ECO:0000256" key="14">
    <source>
        <dbReference type="SAM" id="Coils"/>
    </source>
</evidence>
<evidence type="ECO:0000256" key="13">
    <source>
        <dbReference type="PROSITE-ProRule" id="PRU00460"/>
    </source>
</evidence>
<dbReference type="PROSITE" id="PS51115">
    <property type="entry name" value="LAMININ_IVA"/>
    <property type="match status" value="1"/>
</dbReference>
<evidence type="ECO:0000256" key="6">
    <source>
        <dbReference type="ARBA" id="ARBA00022869"/>
    </source>
</evidence>
<dbReference type="Gene3D" id="2.10.25.10">
    <property type="entry name" value="Laminin"/>
    <property type="match status" value="10"/>
</dbReference>
<dbReference type="InterPro" id="IPR056863">
    <property type="entry name" value="LMN_ATRN_NET-like_EGF"/>
</dbReference>
<dbReference type="FunFam" id="2.10.25.10:FF:000242">
    <property type="entry name" value="Laminin subunit alpha 1"/>
    <property type="match status" value="1"/>
</dbReference>
<dbReference type="Pfam" id="PF24973">
    <property type="entry name" value="EGF_LMN_ATRN"/>
    <property type="match status" value="2"/>
</dbReference>
<comment type="caution">
    <text evidence="13">Lacks conserved residue(s) required for the propagation of feature annotation.</text>
</comment>
<feature type="domain" description="Laminin N-terminal" evidence="18">
    <location>
        <begin position="9"/>
        <end position="249"/>
    </location>
</feature>
<feature type="domain" description="Laminin EGF-like" evidence="16">
    <location>
        <begin position="364"/>
        <end position="410"/>
    </location>
</feature>
<reference evidence="19" key="1">
    <citation type="journal article" date="2023" name="G3 (Bethesda)">
        <title>A reference genome for the long-term kleptoplast-retaining sea slug Elysia crispata morphotype clarki.</title>
        <authorList>
            <person name="Eastman K.E."/>
            <person name="Pendleton A.L."/>
            <person name="Shaikh M.A."/>
            <person name="Suttiyut T."/>
            <person name="Ogas R."/>
            <person name="Tomko P."/>
            <person name="Gavelis G."/>
            <person name="Widhalm J.R."/>
            <person name="Wisecaver J.H."/>
        </authorList>
    </citation>
    <scope>NUCLEOTIDE SEQUENCE</scope>
    <source>
        <strain evidence="19">ECLA1</strain>
    </source>
</reference>
<proteinExistence type="predicted"/>
<comment type="caution">
    <text evidence="19">The sequence shown here is derived from an EMBL/GenBank/DDBJ whole genome shotgun (WGS) entry which is preliminary data.</text>
</comment>
<dbReference type="PROSITE" id="PS51117">
    <property type="entry name" value="LAMININ_NTER"/>
    <property type="match status" value="1"/>
</dbReference>
<dbReference type="GO" id="GO:0009888">
    <property type="term" value="P:tissue development"/>
    <property type="evidence" value="ECO:0007669"/>
    <property type="project" value="TreeGrafter"/>
</dbReference>
<dbReference type="GO" id="GO:0005604">
    <property type="term" value="C:basement membrane"/>
    <property type="evidence" value="ECO:0007669"/>
    <property type="project" value="UniProtKB-SubCell"/>
</dbReference>
<dbReference type="GO" id="GO:0007155">
    <property type="term" value="P:cell adhesion"/>
    <property type="evidence" value="ECO:0007669"/>
    <property type="project" value="UniProtKB-KW"/>
</dbReference>
<dbReference type="PANTHER" id="PTHR10574:SF435">
    <property type="entry name" value="LAMININ SUBUNIT GAMMA-1"/>
    <property type="match status" value="1"/>
</dbReference>
<evidence type="ECO:0000256" key="11">
    <source>
        <dbReference type="ARBA" id="ARBA00023292"/>
    </source>
</evidence>
<evidence type="ECO:0000259" key="16">
    <source>
        <dbReference type="PROSITE" id="PS50027"/>
    </source>
</evidence>
<keyword evidence="9 13" id="KW-1015">Disulfide bond</keyword>
<keyword evidence="5" id="KW-0677">Repeat</keyword>
<keyword evidence="6" id="KW-0084">Basement membrane</keyword>
<gene>
    <name evidence="19" type="ORF">RRG08_029540</name>
</gene>
<evidence type="ECO:0000256" key="10">
    <source>
        <dbReference type="ARBA" id="ARBA00023180"/>
    </source>
</evidence>
<dbReference type="GO" id="GO:0007411">
    <property type="term" value="P:axon guidance"/>
    <property type="evidence" value="ECO:0007669"/>
    <property type="project" value="TreeGrafter"/>
</dbReference>
<evidence type="ECO:0000256" key="3">
    <source>
        <dbReference type="ARBA" id="ARBA00022530"/>
    </source>
</evidence>
<dbReference type="InterPro" id="IPR050440">
    <property type="entry name" value="Laminin/Netrin_ECM"/>
</dbReference>
<feature type="domain" description="Laminin EGF-like" evidence="16">
    <location>
        <begin position="411"/>
        <end position="463"/>
    </location>
</feature>
<feature type="disulfide bond" evidence="13">
    <location>
        <begin position="434"/>
        <end position="443"/>
    </location>
</feature>
<feature type="disulfide bond" evidence="13">
    <location>
        <begin position="974"/>
        <end position="983"/>
    </location>
</feature>
<feature type="disulfide bond" evidence="13">
    <location>
        <begin position="878"/>
        <end position="887"/>
    </location>
</feature>
<evidence type="ECO:0000256" key="7">
    <source>
        <dbReference type="ARBA" id="ARBA00022889"/>
    </source>
</evidence>
<dbReference type="Pfam" id="PF00053">
    <property type="entry name" value="EGF_laminin"/>
    <property type="match status" value="9"/>
</dbReference>
<feature type="disulfide bond" evidence="13">
    <location>
        <begin position="364"/>
        <end position="376"/>
    </location>
</feature>
<comment type="subunit">
    <text evidence="12">Laminin is a complex glycoprotein, consisting of three different polypeptide chains (alpha, beta, gamma), which are bound to each other by disulfide bonds into a cross-shaped molecule comprising one long and three short arms with globules at each end.</text>
</comment>
<keyword evidence="4" id="KW-0732">Signal</keyword>
<evidence type="ECO:0000256" key="2">
    <source>
        <dbReference type="ARBA" id="ARBA00022525"/>
    </source>
</evidence>
<keyword evidence="11 13" id="KW-0424">Laminin EGF-like domain</keyword>
<accession>A0AAE0XWB8</accession>
<sequence>MPCYDFSGRPQRCQPPFVNPAYDRVFEATNTCGMTSAKRYCVQTGKTGARKYCNICDNRDPRRRHPPEFLSDFNNNTRQKTWWQSDTMLEGMQYPTQVNLTLHLEKAFDITYLNLRFYSPRPESFAIYKRTNEDGPWIPYQFYSASCEKTYGLPRDGIITKENEDQAFCTPYYSGISPLTGGTVAFSTLEGRPSMFKFNHSPKLQEWVTATDLRIVLTRMNTFGDEVFGDQQVLRSYFYAISDLSVGARCKCNGHASACVMVRDQDLVDRLQCQCEHNTMGVDCEKCKPFYNDKPWGRATERDAHECKACDCNGLSDTCEFDYELYRTTGHGGRCTNCRDNTDGIHCEFCKANFWRNENQCLQCGCNPIGSLSLQCDDRGQCRCKPGVGGQRCDRCLPNFYDLSEDGCVACECEPSGSLDNNPRCDSTTGKCECKENVDGRRCDKCKPGYFGLNEKDPFGCISCFCYGHSSDCSSAPGFYAMNITSDFATGNQGWTAVNQRNSEVATQYNGITQLLSLKSFSEKLYFLAPARYLGDQRLSYNQYLTFDYKAAEGNYRASRTDIIFEGGNGQKFQNHIFAQSNKAPNIFSQSYAFRIHENAMYQWTPKINAVDLISLLSNLTAIKIRATYNDTDEAVGFIDNVTLVTATQGRVNNQPPARWVEQCNCPENYIGQFCESCKQGFKRDPPHSGSFARCVPCECNGHSESCDIKTGRCICRDNTAGDFCEQCARGYYGDATAGTSDDCQECPCPNGGPCIQLPNGDLVCTECEEGYGGNLCDVCLDGYFGDPKGESTGQPTPCRKCSCNGNIDPNAIRNCDSVTGDCLKCIRNTAGRNCEKCLPSHYNNTDGQCTPCNCYHAGTDFRSDGNGCDQTTGQCYCRLNVVGKQCDKCSSGYWDLASGTGCIPCNCDRIGSSNYTCDESTGQCSCKDGVSGRRCDACDRYFYGFSMTGCTACNCDPVGSTDLHCDANGFCPCKQNVDGRRCDRCMENKQNIAAGCVDCPQCYNLVQRQVNNHRAKLRDLTLLIEQTRDNPSLFNDTSFVNQLQAVNESVNYLLEDARGAYTGDGKVGQQLDVLNNALNDLLNKLSIVALNTGKASDACENSEAKIIYAEQALERTERAYQIAKDYIDKEGRAALSQALQALEDFGQGSKQMTEIARRASALAANQTGEAQLIDELAQKAYMTSQEANRLAMETFTMPGETEREINRLQREFEDASGLFDSTKMQANLTFQRAKSAHEEALSLLTQAGKQLPSLDIDALKTEAQKIKDQAKDIMMRAETMAKENMELMSKVRNQTDAANSLLMEGDLVNNNITDLLAEADYARSVARKAVESAKKTLQEANETLTTLEEFDKLVSKKDAADQAMDQVPEIKTIIEEAKNTTLMARNALSGVDADAKRALELAKKAAETANMASNNAENIRQSAEETKKKADKLHEDAENLAQKVEDADAAMGGFEMQVDSDESSAKKALDEAAKAKSEAKKALDEVSRSHDLVLKIKESLKDMGLVDLQQLQELQDLLDKVEKDMEEADFDKEVRDLQARKEKIEKQVEVFETDLSQLKKDVENIREIKDSLPNDCFKTIPIEQPFSG</sequence>
<feature type="compositionally biased region" description="Basic and acidic residues" evidence="15">
    <location>
        <begin position="1423"/>
        <end position="1435"/>
    </location>
</feature>
<feature type="domain" description="Laminin EGF-like" evidence="16">
    <location>
        <begin position="906"/>
        <end position="953"/>
    </location>
</feature>
<dbReference type="PROSITE" id="PS50027">
    <property type="entry name" value="EGF_LAM_2"/>
    <property type="match status" value="7"/>
</dbReference>
<dbReference type="FunFam" id="2.10.25.10:FF:000084">
    <property type="entry name" value="Laminin subunit alpha 3"/>
    <property type="match status" value="1"/>
</dbReference>
<keyword evidence="20" id="KW-1185">Reference proteome</keyword>
<feature type="domain" description="Laminin EGF-like" evidence="16">
    <location>
        <begin position="802"/>
        <end position="852"/>
    </location>
</feature>
<feature type="disulfide bond" evidence="13">
    <location>
        <begin position="906"/>
        <end position="918"/>
    </location>
</feature>
<feature type="domain" description="Laminin EGF-like" evidence="16">
    <location>
        <begin position="853"/>
        <end position="905"/>
    </location>
</feature>
<dbReference type="EMBL" id="JAWDGP010007415">
    <property type="protein sequence ID" value="KAK3719385.1"/>
    <property type="molecule type" value="Genomic_DNA"/>
</dbReference>
<evidence type="ECO:0000256" key="9">
    <source>
        <dbReference type="ARBA" id="ARBA00023157"/>
    </source>
</evidence>
<feature type="disulfide bond" evidence="13">
    <location>
        <begin position="908"/>
        <end position="925"/>
    </location>
</feature>
<dbReference type="Pfam" id="PF00055">
    <property type="entry name" value="Laminin_N"/>
    <property type="match status" value="1"/>
</dbReference>
<keyword evidence="2" id="KW-0964">Secreted</keyword>
<dbReference type="FunFam" id="2.10.25.10:FF:000758">
    <property type="entry name" value="Laminin subunit gamma 1"/>
    <property type="match status" value="1"/>
</dbReference>
<dbReference type="FunFam" id="2.10.25.10:FF:000105">
    <property type="entry name" value="laminin subunit gamma-1"/>
    <property type="match status" value="1"/>
</dbReference>
<evidence type="ECO:0000259" key="17">
    <source>
        <dbReference type="PROSITE" id="PS51115"/>
    </source>
</evidence>
<dbReference type="Proteomes" id="UP001283361">
    <property type="component" value="Unassembled WGS sequence"/>
</dbReference>
<keyword evidence="3" id="KW-0272">Extracellular matrix</keyword>
<feature type="disulfide bond" evidence="13">
    <location>
        <begin position="826"/>
        <end position="835"/>
    </location>
</feature>
<feature type="domain" description="Laminin EGF-like" evidence="16">
    <location>
        <begin position="954"/>
        <end position="999"/>
    </location>
</feature>
<dbReference type="FunFam" id="2.60.120.260:FF:000018">
    <property type="entry name" value="Laminin subunit gamma 1"/>
    <property type="match status" value="1"/>
</dbReference>
<dbReference type="SMART" id="SM00181">
    <property type="entry name" value="EGF"/>
    <property type="match status" value="3"/>
</dbReference>
<dbReference type="InterPro" id="IPR000034">
    <property type="entry name" value="Laminin_IV"/>
</dbReference>
<comment type="subcellular location">
    <subcellularLocation>
        <location evidence="1">Secreted</location>
        <location evidence="1">Extracellular space</location>
        <location evidence="1">Extracellular matrix</location>
        <location evidence="1">Basement membrane</location>
    </subcellularLocation>
</comment>
<feature type="coiled-coil region" evidence="14">
    <location>
        <begin position="1324"/>
        <end position="1351"/>
    </location>
</feature>
<evidence type="ECO:0000256" key="4">
    <source>
        <dbReference type="ARBA" id="ARBA00022729"/>
    </source>
</evidence>
<evidence type="ECO:0000313" key="19">
    <source>
        <dbReference type="EMBL" id="KAK3719385.1"/>
    </source>
</evidence>
<dbReference type="InterPro" id="IPR000742">
    <property type="entry name" value="EGF"/>
</dbReference>
<organism evidence="19 20">
    <name type="scientific">Elysia crispata</name>
    <name type="common">lettuce slug</name>
    <dbReference type="NCBI Taxonomy" id="231223"/>
    <lineage>
        <taxon>Eukaryota</taxon>
        <taxon>Metazoa</taxon>
        <taxon>Spiralia</taxon>
        <taxon>Lophotrochozoa</taxon>
        <taxon>Mollusca</taxon>
        <taxon>Gastropoda</taxon>
        <taxon>Heterobranchia</taxon>
        <taxon>Euthyneura</taxon>
        <taxon>Panpulmonata</taxon>
        <taxon>Sacoglossa</taxon>
        <taxon>Placobranchoidea</taxon>
        <taxon>Plakobranchidae</taxon>
        <taxon>Elysia</taxon>
    </lineage>
</organism>
<dbReference type="GO" id="GO:0009887">
    <property type="term" value="P:animal organ morphogenesis"/>
    <property type="evidence" value="ECO:0007669"/>
    <property type="project" value="TreeGrafter"/>
</dbReference>
<dbReference type="SUPFAM" id="SSF57196">
    <property type="entry name" value="EGF/Laminin"/>
    <property type="match status" value="9"/>
</dbReference>
<dbReference type="SMART" id="SM00180">
    <property type="entry name" value="EGF_Lam"/>
    <property type="match status" value="11"/>
</dbReference>
<evidence type="ECO:0000256" key="8">
    <source>
        <dbReference type="ARBA" id="ARBA00023054"/>
    </source>
</evidence>
<keyword evidence="7" id="KW-0130">Cell adhesion</keyword>
<dbReference type="Pfam" id="PF00052">
    <property type="entry name" value="Laminin_B"/>
    <property type="match status" value="1"/>
</dbReference>
<feature type="disulfide bond" evidence="13">
    <location>
        <begin position="716"/>
        <end position="725"/>
    </location>
</feature>
<evidence type="ECO:0000256" key="1">
    <source>
        <dbReference type="ARBA" id="ARBA00004302"/>
    </source>
</evidence>
<name>A0AAE0XWB8_9GAST</name>
<feature type="disulfide bond" evidence="13">
    <location>
        <begin position="384"/>
        <end position="393"/>
    </location>
</feature>
<keyword evidence="8 14" id="KW-0175">Coiled coil</keyword>
<dbReference type="SMART" id="SM00281">
    <property type="entry name" value="LamB"/>
    <property type="match status" value="1"/>
</dbReference>
<dbReference type="FunFam" id="2.10.25.10:FF:000051">
    <property type="entry name" value="Laminin subunit alpha 4"/>
    <property type="match status" value="1"/>
</dbReference>
<dbReference type="InterPro" id="IPR008211">
    <property type="entry name" value="Laminin_N"/>
</dbReference>
<evidence type="ECO:0000313" key="20">
    <source>
        <dbReference type="Proteomes" id="UP001283361"/>
    </source>
</evidence>
<feature type="disulfide bond" evidence="13">
    <location>
        <begin position="954"/>
        <end position="966"/>
    </location>
</feature>
<evidence type="ECO:0000256" key="15">
    <source>
        <dbReference type="SAM" id="MobiDB-lite"/>
    </source>
</evidence>
<feature type="region of interest" description="Disordered" evidence="15">
    <location>
        <begin position="1414"/>
        <end position="1435"/>
    </location>
</feature>
<dbReference type="SMART" id="SM00136">
    <property type="entry name" value="LamNT"/>
    <property type="match status" value="1"/>
</dbReference>
<dbReference type="PANTHER" id="PTHR10574">
    <property type="entry name" value="NETRIN/LAMININ-RELATED"/>
    <property type="match status" value="1"/>
</dbReference>
<dbReference type="InterPro" id="IPR002049">
    <property type="entry name" value="LE_dom"/>
</dbReference>
<protein>
    <recommendedName>
        <fullName evidence="21">Laminin subunit gamma-1</fullName>
    </recommendedName>
</protein>
<dbReference type="FunFam" id="2.10.25.10:FF:000067">
    <property type="entry name" value="Laminin subunit gamma 1"/>
    <property type="match status" value="1"/>
</dbReference>
<feature type="domain" description="Laminin EGF-like" evidence="16">
    <location>
        <begin position="698"/>
        <end position="746"/>
    </location>
</feature>